<feature type="coiled-coil region" evidence="3">
    <location>
        <begin position="375"/>
        <end position="402"/>
    </location>
</feature>
<dbReference type="Gene3D" id="1.20.900.10">
    <property type="entry name" value="Dbl homology (DH) domain"/>
    <property type="match status" value="1"/>
</dbReference>
<reference evidence="7" key="1">
    <citation type="submission" date="2016-11" db="UniProtKB">
        <authorList>
            <consortium name="WormBaseParasite"/>
        </authorList>
    </citation>
    <scope>IDENTIFICATION</scope>
</reference>
<name>A0A1I7W6X9_HETBA</name>
<dbReference type="Pfam" id="PF14604">
    <property type="entry name" value="SH3_9"/>
    <property type="match status" value="1"/>
</dbReference>
<evidence type="ECO:0000256" key="4">
    <source>
        <dbReference type="SAM" id="MobiDB-lite"/>
    </source>
</evidence>
<dbReference type="SUPFAM" id="SSF48065">
    <property type="entry name" value="DBL homology domain (DH-domain)"/>
    <property type="match status" value="1"/>
</dbReference>
<evidence type="ECO:0000256" key="3">
    <source>
        <dbReference type="SAM" id="Coils"/>
    </source>
</evidence>
<dbReference type="InterPro" id="IPR001452">
    <property type="entry name" value="SH3_domain"/>
</dbReference>
<dbReference type="PROSITE" id="PS50002">
    <property type="entry name" value="SH3"/>
    <property type="match status" value="1"/>
</dbReference>
<dbReference type="SMART" id="SM00326">
    <property type="entry name" value="SH3"/>
    <property type="match status" value="1"/>
</dbReference>
<organism evidence="6 7">
    <name type="scientific">Heterorhabditis bacteriophora</name>
    <name type="common">Entomopathogenic nematode worm</name>
    <dbReference type="NCBI Taxonomy" id="37862"/>
    <lineage>
        <taxon>Eukaryota</taxon>
        <taxon>Metazoa</taxon>
        <taxon>Ecdysozoa</taxon>
        <taxon>Nematoda</taxon>
        <taxon>Chromadorea</taxon>
        <taxon>Rhabditida</taxon>
        <taxon>Rhabditina</taxon>
        <taxon>Rhabditomorpha</taxon>
        <taxon>Strongyloidea</taxon>
        <taxon>Heterorhabditidae</taxon>
        <taxon>Heterorhabditis</taxon>
    </lineage>
</organism>
<dbReference type="CDD" id="cd11877">
    <property type="entry name" value="SH3_PIX"/>
    <property type="match status" value="1"/>
</dbReference>
<dbReference type="InterPro" id="IPR035899">
    <property type="entry name" value="DBL_dom_sf"/>
</dbReference>
<keyword evidence="1 2" id="KW-0728">SH3 domain</keyword>
<accession>A0A1I7W6X9</accession>
<evidence type="ECO:0000259" key="5">
    <source>
        <dbReference type="PROSITE" id="PS50002"/>
    </source>
</evidence>
<keyword evidence="6" id="KW-1185">Reference proteome</keyword>
<dbReference type="InterPro" id="IPR001331">
    <property type="entry name" value="GDS_CDC24_CS"/>
</dbReference>
<dbReference type="Gene3D" id="1.20.5.390">
    <property type="entry name" value="L1 transposable element, trimerization domain"/>
    <property type="match status" value="1"/>
</dbReference>
<dbReference type="GO" id="GO:0016192">
    <property type="term" value="P:vesicle-mediated transport"/>
    <property type="evidence" value="ECO:0007669"/>
    <property type="project" value="UniProtKB-ARBA"/>
</dbReference>
<dbReference type="GO" id="GO:0005737">
    <property type="term" value="C:cytoplasm"/>
    <property type="evidence" value="ECO:0007669"/>
    <property type="project" value="TreeGrafter"/>
</dbReference>
<keyword evidence="3" id="KW-0175">Coiled coil</keyword>
<dbReference type="WBParaSite" id="Hba_00397">
    <property type="protein sequence ID" value="Hba_00397"/>
    <property type="gene ID" value="Hba_00397"/>
</dbReference>
<sequence length="428" mass="48726">MMSILDPAHDAAIDAVDSVLLARAKYNFSGKNNDELTFMKNDIITVTQQLDGGWWEGTLSGSTGWFPSNYVVEINERGELLIFLNSIVILNEKRYYIFYKICMLLNIILRDILEQTLSTLGKDMQMLISGLSEPFRHLEKYPTMLQELERNMQDAHVDRGNIQRSCAVYKELKVLCEAIRKQKELQLELLYTGQVEGWADFEERGRILYVGIGGVVHGGETRDRFLYYRPSFHLSFSTTWYSASHMRFNHELEMILPEGVDEIDKDEANAKEIRTFKRSVPPHRSHQAILQTGKKSVKMRKGVCLTDQDDALLLRIVEGYCNGAARAVISSMESQLPQLIVAGDEKMLVEEIIGDEIVIQEKSLVDTVYALRDQVAGLRQDLATIAKNLEKEQKARRRLEETVRRGSTLLSSSQIQSSKFGAEMSSSQ</sequence>
<evidence type="ECO:0000313" key="6">
    <source>
        <dbReference type="Proteomes" id="UP000095283"/>
    </source>
</evidence>
<dbReference type="PRINTS" id="PR00452">
    <property type="entry name" value="SH3DOMAIN"/>
</dbReference>
<dbReference type="InterPro" id="IPR032409">
    <property type="entry name" value="GEF6/7_CC"/>
</dbReference>
<dbReference type="PANTHER" id="PTHR46026">
    <property type="entry name" value="RHO-TYPE GUANINE NUCLEOTIDE EXCHANGE FACTOR, ISOFORM F"/>
    <property type="match status" value="1"/>
</dbReference>
<evidence type="ECO:0000313" key="7">
    <source>
        <dbReference type="WBParaSite" id="Hba_00397"/>
    </source>
</evidence>
<dbReference type="PANTHER" id="PTHR46026:SF1">
    <property type="entry name" value="RHO-TYPE GUANINE NUCLEOTIDE EXCHANGE FACTOR, ISOFORM F"/>
    <property type="match status" value="1"/>
</dbReference>
<dbReference type="Proteomes" id="UP000095283">
    <property type="component" value="Unplaced"/>
</dbReference>
<feature type="region of interest" description="Disordered" evidence="4">
    <location>
        <begin position="404"/>
        <end position="428"/>
    </location>
</feature>
<dbReference type="InterPro" id="IPR036028">
    <property type="entry name" value="SH3-like_dom_sf"/>
</dbReference>
<evidence type="ECO:0000256" key="1">
    <source>
        <dbReference type="ARBA" id="ARBA00022443"/>
    </source>
</evidence>
<dbReference type="PROSITE" id="PS00741">
    <property type="entry name" value="DH_1"/>
    <property type="match status" value="1"/>
</dbReference>
<dbReference type="SUPFAM" id="SSF50044">
    <property type="entry name" value="SH3-domain"/>
    <property type="match status" value="1"/>
</dbReference>
<evidence type="ECO:0000256" key="2">
    <source>
        <dbReference type="PROSITE-ProRule" id="PRU00192"/>
    </source>
</evidence>
<feature type="domain" description="SH3" evidence="5">
    <location>
        <begin position="17"/>
        <end position="76"/>
    </location>
</feature>
<protein>
    <submittedName>
        <fullName evidence="7">SH3 domain-containing protein</fullName>
    </submittedName>
</protein>
<dbReference type="GO" id="GO:0005085">
    <property type="term" value="F:guanyl-nucleotide exchange factor activity"/>
    <property type="evidence" value="ECO:0007669"/>
    <property type="project" value="InterPro"/>
</dbReference>
<feature type="compositionally biased region" description="Low complexity" evidence="4">
    <location>
        <begin position="407"/>
        <end position="418"/>
    </location>
</feature>
<dbReference type="Pfam" id="PF16523">
    <property type="entry name" value="betaPIX_CC"/>
    <property type="match status" value="1"/>
</dbReference>
<dbReference type="AlphaFoldDB" id="A0A1I7W6X9"/>
<dbReference type="Gene3D" id="2.30.30.40">
    <property type="entry name" value="SH3 Domains"/>
    <property type="match status" value="1"/>
</dbReference>
<dbReference type="FunFam" id="2.30.30.40:FF:000072">
    <property type="entry name" value="Unconventional Myosin IB"/>
    <property type="match status" value="1"/>
</dbReference>
<proteinExistence type="predicted"/>
<dbReference type="GO" id="GO:0035556">
    <property type="term" value="P:intracellular signal transduction"/>
    <property type="evidence" value="ECO:0007669"/>
    <property type="project" value="InterPro"/>
</dbReference>